<dbReference type="EMBL" id="JACHIA010000012">
    <property type="protein sequence ID" value="MBB6072111.1"/>
    <property type="molecule type" value="Genomic_DNA"/>
</dbReference>
<accession>A0A841H200</accession>
<dbReference type="Gene3D" id="1.20.120.450">
    <property type="entry name" value="dinb family like domain"/>
    <property type="match status" value="1"/>
</dbReference>
<gene>
    <name evidence="2" type="ORF">HNQ61_003772</name>
</gene>
<dbReference type="Proteomes" id="UP000582837">
    <property type="component" value="Unassembled WGS sequence"/>
</dbReference>
<dbReference type="Pfam" id="PF12867">
    <property type="entry name" value="DinB_2"/>
    <property type="match status" value="1"/>
</dbReference>
<name>A0A841H200_9BACT</name>
<feature type="domain" description="DinB-like" evidence="1">
    <location>
        <begin position="14"/>
        <end position="173"/>
    </location>
</feature>
<keyword evidence="3" id="KW-1185">Reference proteome</keyword>
<reference evidence="2 3" key="1">
    <citation type="submission" date="2020-08" db="EMBL/GenBank/DDBJ databases">
        <title>Genomic Encyclopedia of Type Strains, Phase IV (KMG-IV): sequencing the most valuable type-strain genomes for metagenomic binning, comparative biology and taxonomic classification.</title>
        <authorList>
            <person name="Goeker M."/>
        </authorList>
    </citation>
    <scope>NUCLEOTIDE SEQUENCE [LARGE SCALE GENOMIC DNA]</scope>
    <source>
        <strain evidence="2 3">DSM 29007</strain>
    </source>
</reference>
<dbReference type="AlphaFoldDB" id="A0A841H200"/>
<dbReference type="RefSeq" id="WP_170034744.1">
    <property type="nucleotide sequence ID" value="NZ_JABDTL010000001.1"/>
</dbReference>
<sequence>MHAQLQSLADDFQSASERLHRLREGIPPNRWAERPAAGGWSVAECIAHLNLTAEAYLPLLRGALDRARGTGGGAPATFRLGLMGWLIHRMAGPGSRTRIKTSAAFVPSADALAQEIVSRFDRLQAEQIALLREADGLPLHRVKVGSPFSDRVRYNTFAAFAIQPAHQHRHLDQAERVWEEIRARA</sequence>
<dbReference type="InterPro" id="IPR024775">
    <property type="entry name" value="DinB-like"/>
</dbReference>
<evidence type="ECO:0000259" key="1">
    <source>
        <dbReference type="Pfam" id="PF12867"/>
    </source>
</evidence>
<evidence type="ECO:0000313" key="3">
    <source>
        <dbReference type="Proteomes" id="UP000582837"/>
    </source>
</evidence>
<dbReference type="InterPro" id="IPR034660">
    <property type="entry name" value="DinB/YfiT-like"/>
</dbReference>
<evidence type="ECO:0000313" key="2">
    <source>
        <dbReference type="EMBL" id="MBB6072111.1"/>
    </source>
</evidence>
<proteinExistence type="predicted"/>
<protein>
    <recommendedName>
        <fullName evidence="1">DinB-like domain-containing protein</fullName>
    </recommendedName>
</protein>
<organism evidence="2 3">
    <name type="scientific">Longimicrobium terrae</name>
    <dbReference type="NCBI Taxonomy" id="1639882"/>
    <lineage>
        <taxon>Bacteria</taxon>
        <taxon>Pseudomonadati</taxon>
        <taxon>Gemmatimonadota</taxon>
        <taxon>Longimicrobiia</taxon>
        <taxon>Longimicrobiales</taxon>
        <taxon>Longimicrobiaceae</taxon>
        <taxon>Longimicrobium</taxon>
    </lineage>
</organism>
<comment type="caution">
    <text evidence="2">The sequence shown here is derived from an EMBL/GenBank/DDBJ whole genome shotgun (WGS) entry which is preliminary data.</text>
</comment>
<dbReference type="SUPFAM" id="SSF109854">
    <property type="entry name" value="DinB/YfiT-like putative metalloenzymes"/>
    <property type="match status" value="1"/>
</dbReference>